<keyword evidence="4" id="KW-0472">Membrane</keyword>
<keyword evidence="8" id="KW-1185">Reference proteome</keyword>
<evidence type="ECO:0000256" key="2">
    <source>
        <dbReference type="ARBA" id="ARBA00022452"/>
    </source>
</evidence>
<comment type="caution">
    <text evidence="7">The sequence shown here is derived from an EMBL/GenBank/DDBJ whole genome shotgun (WGS) entry which is preliminary data.</text>
</comment>
<protein>
    <submittedName>
        <fullName evidence="7">TolC family protein</fullName>
    </submittedName>
</protein>
<evidence type="ECO:0000256" key="4">
    <source>
        <dbReference type="ARBA" id="ARBA00023136"/>
    </source>
</evidence>
<evidence type="ECO:0000313" key="8">
    <source>
        <dbReference type="Proteomes" id="UP001597205"/>
    </source>
</evidence>
<keyword evidence="5" id="KW-0998">Cell outer membrane</keyword>
<proteinExistence type="predicted"/>
<dbReference type="EMBL" id="JBHTKY010000009">
    <property type="protein sequence ID" value="MFD1165607.1"/>
    <property type="molecule type" value="Genomic_DNA"/>
</dbReference>
<dbReference type="SUPFAM" id="SSF56954">
    <property type="entry name" value="Outer membrane efflux proteins (OEP)"/>
    <property type="match status" value="1"/>
</dbReference>
<feature type="coiled-coil region" evidence="6">
    <location>
        <begin position="352"/>
        <end position="379"/>
    </location>
</feature>
<keyword evidence="3" id="KW-0812">Transmembrane</keyword>
<dbReference type="RefSeq" id="WP_380895751.1">
    <property type="nucleotide sequence ID" value="NZ_JBHTKY010000009.1"/>
</dbReference>
<comment type="subcellular location">
    <subcellularLocation>
        <location evidence="1">Cell outer membrane</location>
    </subcellularLocation>
</comment>
<sequence length="424" mass="48934">MKHIFRIISVLIISINYANGQSLSIKELWTQIDQAANIQGKKLNVDLQKEQLKVRNSERLPVIYGDINLQRNLIIPTTPVPAIAFDPNAPEGAILPLKFSTKWNSKAGVRLEWDLFNPTRKNNIEEDRIALEKSIVEESIERENWKTNATLAYSSIVLATEQYKASLLDSTLYAEINAVNKERFEAGRGKSEDYILSQQELERKRIRIHETWEVLENANLELNRYYSLDTIAVIKSNIEDIVAEIEDIDNNDYEQQLIKLDQTLSQVQLSGLKRQLLPTISFNAYFGSQFFSNEFNIIDKSNWYGYSYASLGLKIPISAYFTSIPSLKKAKLNEEIFKTQLDDQSLQDKIDGQQKSNKIKSAKEKIERLKRILVLSEQNKDEKLAMYQNGRILLNEFNLANSDYLKAQQDIWQAKYDLINIILE</sequence>
<evidence type="ECO:0000256" key="5">
    <source>
        <dbReference type="ARBA" id="ARBA00023237"/>
    </source>
</evidence>
<reference evidence="8" key="1">
    <citation type="journal article" date="2019" name="Int. J. Syst. Evol. Microbiol.">
        <title>The Global Catalogue of Microorganisms (GCM) 10K type strain sequencing project: providing services to taxonomists for standard genome sequencing and annotation.</title>
        <authorList>
            <consortium name="The Broad Institute Genomics Platform"/>
            <consortium name="The Broad Institute Genome Sequencing Center for Infectious Disease"/>
            <person name="Wu L."/>
            <person name="Ma J."/>
        </authorList>
    </citation>
    <scope>NUCLEOTIDE SEQUENCE [LARGE SCALE GENOMIC DNA]</scope>
    <source>
        <strain evidence="8">CCUG 52468</strain>
    </source>
</reference>
<evidence type="ECO:0000256" key="1">
    <source>
        <dbReference type="ARBA" id="ARBA00004442"/>
    </source>
</evidence>
<gene>
    <name evidence="7" type="ORF">ACFQ2C_08330</name>
</gene>
<dbReference type="Gene3D" id="1.20.1600.10">
    <property type="entry name" value="Outer membrane efflux proteins (OEP)"/>
    <property type="match status" value="1"/>
</dbReference>
<name>A0ABW3RM38_9SPHI</name>
<evidence type="ECO:0000256" key="3">
    <source>
        <dbReference type="ARBA" id="ARBA00022692"/>
    </source>
</evidence>
<accession>A0ABW3RM38</accession>
<dbReference type="InterPro" id="IPR051906">
    <property type="entry name" value="TolC-like"/>
</dbReference>
<evidence type="ECO:0000313" key="7">
    <source>
        <dbReference type="EMBL" id="MFD1165607.1"/>
    </source>
</evidence>
<dbReference type="Proteomes" id="UP001597205">
    <property type="component" value="Unassembled WGS sequence"/>
</dbReference>
<keyword evidence="2" id="KW-1134">Transmembrane beta strand</keyword>
<dbReference type="PANTHER" id="PTHR30026">
    <property type="entry name" value="OUTER MEMBRANE PROTEIN TOLC"/>
    <property type="match status" value="1"/>
</dbReference>
<organism evidence="7 8">
    <name type="scientific">Sphingobacterium daejeonense</name>
    <dbReference type="NCBI Taxonomy" id="371142"/>
    <lineage>
        <taxon>Bacteria</taxon>
        <taxon>Pseudomonadati</taxon>
        <taxon>Bacteroidota</taxon>
        <taxon>Sphingobacteriia</taxon>
        <taxon>Sphingobacteriales</taxon>
        <taxon>Sphingobacteriaceae</taxon>
        <taxon>Sphingobacterium</taxon>
    </lineage>
</organism>
<dbReference type="PANTHER" id="PTHR30026:SF20">
    <property type="entry name" value="OUTER MEMBRANE PROTEIN TOLC"/>
    <property type="match status" value="1"/>
</dbReference>
<evidence type="ECO:0000256" key="6">
    <source>
        <dbReference type="SAM" id="Coils"/>
    </source>
</evidence>
<keyword evidence="6" id="KW-0175">Coiled coil</keyword>